<evidence type="ECO:0000256" key="1">
    <source>
        <dbReference type="SAM" id="MobiDB-lite"/>
    </source>
</evidence>
<feature type="region of interest" description="Disordered" evidence="1">
    <location>
        <begin position="125"/>
        <end position="170"/>
    </location>
</feature>
<dbReference type="PROSITE" id="PS50812">
    <property type="entry name" value="PWWP"/>
    <property type="match status" value="1"/>
</dbReference>
<feature type="compositionally biased region" description="Acidic residues" evidence="1">
    <location>
        <begin position="159"/>
        <end position="170"/>
    </location>
</feature>
<dbReference type="KEGG" id="dzi:111278966"/>
<dbReference type="PANTHER" id="PTHR33697">
    <property type="entry name" value="T17B22.17 PROTEIN-RELATED"/>
    <property type="match status" value="1"/>
</dbReference>
<feature type="compositionally biased region" description="Low complexity" evidence="1">
    <location>
        <begin position="319"/>
        <end position="333"/>
    </location>
</feature>
<dbReference type="InterPro" id="IPR000313">
    <property type="entry name" value="PWWP_dom"/>
</dbReference>
<sequence>MGSTDEPNIKGIDASVGGLVWVRRRNGSWWPGRIMGLDELSESCLVSPRSGTPIKLLGREDASVDWYNLEKSKRVKAFRCGEYDACINKAKASAANSSKKAVKYARREDAILHALEIESARLGKDHPDYFSRKDNSGGDQGGSAQEPPTISHSGKENEDMTDEMSESEDYLDLAPELSQSGISFEEPNHINGSKGHSMLVKRRKTPNDSEDDGTEGIKRMRGLEDLGMGVGSKRKAQAAGVLELVQQDNASFYGPNTGNCLSNGGPINGSRNHSSSLKRKRSQVANVHEFLKRKNRRRPLTKVLESTAMVSVPVACDELPSSSGSPLRGLSDSKVSGMDSNESRRSVSAVVNNNNNNNNNNSDSTGVSCENGVSLNASEHAADASQTNNKTKDNEISSIPGLAKNESSDRLFDVPFVGGDKPSADFSPIFVSCSSEMPEVGDLGRQAEIEGHNESGCTRSVAVHKNIISQRIEKGNAEWQLKGKRKSRQISKIQKHDSRKYADMDDEPNAYLAGIEHLDGFSQGSDQKVDCNGVGGSLAPYTCTLQSKSKSVVEELLDGFRDWKPMSREPRVRGPIMEEKILPDGSLTRQRLLPYRQSRYTVHSRYQMTDFPGKPFSADSSLYDVKIEVKANYRPQHVPLVSLMSKLNGKAIIGHPLTVEVLSDDYCGNLTQEAGMKCNEIVHLMKRNSGGRVPTKHVKLQSRKSAKAKKSGLLSKKIRKLSSLTGRKQGVADRKPVADKPEAPVIACIPLKLVFSRINEALNGSARPTHRPLTSGNS</sequence>
<feature type="region of interest" description="Disordered" evidence="1">
    <location>
        <begin position="264"/>
        <end position="284"/>
    </location>
</feature>
<evidence type="ECO:0000259" key="2">
    <source>
        <dbReference type="PROSITE" id="PS50812"/>
    </source>
</evidence>
<dbReference type="SUPFAM" id="SSF63748">
    <property type="entry name" value="Tudor/PWWP/MBT"/>
    <property type="match status" value="1"/>
</dbReference>
<dbReference type="AlphaFoldDB" id="A0A6P5X110"/>
<dbReference type="RefSeq" id="XP_022721487.1">
    <property type="nucleotide sequence ID" value="XM_022865752.1"/>
</dbReference>
<dbReference type="OrthoDB" id="607790at2759"/>
<accession>A0A6P5X110</accession>
<dbReference type="Gene3D" id="2.30.30.140">
    <property type="match status" value="1"/>
</dbReference>
<keyword evidence="3" id="KW-1185">Reference proteome</keyword>
<feature type="compositionally biased region" description="Polar residues" evidence="1">
    <location>
        <begin position="142"/>
        <end position="152"/>
    </location>
</feature>
<feature type="region of interest" description="Disordered" evidence="1">
    <location>
        <begin position="183"/>
        <end position="216"/>
    </location>
</feature>
<feature type="region of interest" description="Disordered" evidence="1">
    <location>
        <begin position="316"/>
        <end position="402"/>
    </location>
</feature>
<dbReference type="RefSeq" id="XP_022721486.1">
    <property type="nucleotide sequence ID" value="XM_022865751.1"/>
</dbReference>
<dbReference type="PANTHER" id="PTHR33697:SF1">
    <property type="entry name" value="TUDOR_PWWP_MBT SUPERFAMILY PROTEIN"/>
    <property type="match status" value="1"/>
</dbReference>
<name>A0A6P5X110_DURZI</name>
<evidence type="ECO:0000313" key="4">
    <source>
        <dbReference type="RefSeq" id="XP_022721486.1"/>
    </source>
</evidence>
<evidence type="ECO:0000313" key="5">
    <source>
        <dbReference type="RefSeq" id="XP_022721487.1"/>
    </source>
</evidence>
<protein>
    <submittedName>
        <fullName evidence="4 5">Uncharacterized protein At1g51745-like isoform X1</fullName>
    </submittedName>
</protein>
<evidence type="ECO:0000313" key="3">
    <source>
        <dbReference type="Proteomes" id="UP000515121"/>
    </source>
</evidence>
<dbReference type="InterPro" id="IPR044679">
    <property type="entry name" value="PWWP2-like"/>
</dbReference>
<dbReference type="CDD" id="cd05162">
    <property type="entry name" value="PWWP"/>
    <property type="match status" value="1"/>
</dbReference>
<feature type="domain" description="PWWP" evidence="2">
    <location>
        <begin position="16"/>
        <end position="71"/>
    </location>
</feature>
<dbReference type="GeneID" id="111278966"/>
<organism evidence="3 4">
    <name type="scientific">Durio zibethinus</name>
    <name type="common">Durian</name>
    <dbReference type="NCBI Taxonomy" id="66656"/>
    <lineage>
        <taxon>Eukaryota</taxon>
        <taxon>Viridiplantae</taxon>
        <taxon>Streptophyta</taxon>
        <taxon>Embryophyta</taxon>
        <taxon>Tracheophyta</taxon>
        <taxon>Spermatophyta</taxon>
        <taxon>Magnoliopsida</taxon>
        <taxon>eudicotyledons</taxon>
        <taxon>Gunneridae</taxon>
        <taxon>Pentapetalae</taxon>
        <taxon>rosids</taxon>
        <taxon>malvids</taxon>
        <taxon>Malvales</taxon>
        <taxon>Malvaceae</taxon>
        <taxon>Helicteroideae</taxon>
        <taxon>Durio</taxon>
    </lineage>
</organism>
<proteinExistence type="predicted"/>
<feature type="compositionally biased region" description="Polar residues" evidence="1">
    <location>
        <begin position="362"/>
        <end position="377"/>
    </location>
</feature>
<feature type="compositionally biased region" description="Basic and acidic residues" evidence="1">
    <location>
        <begin position="125"/>
        <end position="136"/>
    </location>
</feature>
<dbReference type="Pfam" id="PF00855">
    <property type="entry name" value="PWWP"/>
    <property type="match status" value="1"/>
</dbReference>
<feature type="compositionally biased region" description="Low complexity" evidence="1">
    <location>
        <begin position="352"/>
        <end position="361"/>
    </location>
</feature>
<reference evidence="4 5" key="1">
    <citation type="submission" date="2025-04" db="UniProtKB">
        <authorList>
            <consortium name="RefSeq"/>
        </authorList>
    </citation>
    <scope>IDENTIFICATION</scope>
    <source>
        <tissue evidence="4 5">Fruit stalk</tissue>
    </source>
</reference>
<dbReference type="Proteomes" id="UP000515121">
    <property type="component" value="Unplaced"/>
</dbReference>
<gene>
    <name evidence="4 5" type="primary">LOC111278966</name>
</gene>